<reference evidence="4 5" key="1">
    <citation type="submission" date="2016-07" db="EMBL/GenBank/DDBJ databases">
        <title>Pervasive Adenine N6-methylation of Active Genes in Fungi.</title>
        <authorList>
            <consortium name="DOE Joint Genome Institute"/>
            <person name="Mondo S.J."/>
            <person name="Dannebaum R.O."/>
            <person name="Kuo R.C."/>
            <person name="Labutti K."/>
            <person name="Haridas S."/>
            <person name="Kuo A."/>
            <person name="Salamov A."/>
            <person name="Ahrendt S.R."/>
            <person name="Lipzen A."/>
            <person name="Sullivan W."/>
            <person name="Andreopoulos W.B."/>
            <person name="Clum A."/>
            <person name="Lindquist E."/>
            <person name="Daum C."/>
            <person name="Ramamoorthy G.K."/>
            <person name="Gryganskyi A."/>
            <person name="Culley D."/>
            <person name="Magnuson J.K."/>
            <person name="James T.Y."/>
            <person name="O'Malley M.A."/>
            <person name="Stajich J.E."/>
            <person name="Spatafora J.W."/>
            <person name="Visel A."/>
            <person name="Grigoriev I.V."/>
        </authorList>
    </citation>
    <scope>NUCLEOTIDE SEQUENCE [LARGE SCALE GENOMIC DNA]</scope>
    <source>
        <strain evidence="4 5">NRRL 3116</strain>
    </source>
</reference>
<dbReference type="AlphaFoldDB" id="A0A1Y2GJ55"/>
<dbReference type="InterPro" id="IPR008936">
    <property type="entry name" value="Rho_GTPase_activation_prot"/>
</dbReference>
<dbReference type="STRING" id="64571.A0A1Y2GJ55"/>
<dbReference type="Pfam" id="PF00620">
    <property type="entry name" value="RhoGAP"/>
    <property type="match status" value="1"/>
</dbReference>
<dbReference type="InterPro" id="IPR000198">
    <property type="entry name" value="RhoGAP_dom"/>
</dbReference>
<evidence type="ECO:0000256" key="1">
    <source>
        <dbReference type="ARBA" id="ARBA00022468"/>
    </source>
</evidence>
<feature type="region of interest" description="Disordered" evidence="2">
    <location>
        <begin position="339"/>
        <end position="366"/>
    </location>
</feature>
<dbReference type="PANTHER" id="PTHR23176">
    <property type="entry name" value="RHO/RAC/CDC GTPASE-ACTIVATING PROTEIN"/>
    <property type="match status" value="1"/>
</dbReference>
<name>A0A1Y2GJ55_9FUNG</name>
<dbReference type="EMBL" id="MCFF01000025">
    <property type="protein sequence ID" value="ORZ12490.1"/>
    <property type="molecule type" value="Genomic_DNA"/>
</dbReference>
<dbReference type="Gene3D" id="1.10.555.10">
    <property type="entry name" value="Rho GTPase activation protein"/>
    <property type="match status" value="1"/>
</dbReference>
<dbReference type="InterPro" id="IPR050729">
    <property type="entry name" value="Rho-GAP"/>
</dbReference>
<proteinExistence type="predicted"/>
<dbReference type="Proteomes" id="UP000193648">
    <property type="component" value="Unassembled WGS sequence"/>
</dbReference>
<dbReference type="OrthoDB" id="185175at2759"/>
<evidence type="ECO:0000313" key="5">
    <source>
        <dbReference type="Proteomes" id="UP000193648"/>
    </source>
</evidence>
<dbReference type="GO" id="GO:0005737">
    <property type="term" value="C:cytoplasm"/>
    <property type="evidence" value="ECO:0007669"/>
    <property type="project" value="TreeGrafter"/>
</dbReference>
<evidence type="ECO:0000313" key="4">
    <source>
        <dbReference type="EMBL" id="ORZ12490.1"/>
    </source>
</evidence>
<gene>
    <name evidence="4" type="ORF">BCR41DRAFT_100673</name>
</gene>
<organism evidence="4 5">
    <name type="scientific">Lobosporangium transversale</name>
    <dbReference type="NCBI Taxonomy" id="64571"/>
    <lineage>
        <taxon>Eukaryota</taxon>
        <taxon>Fungi</taxon>
        <taxon>Fungi incertae sedis</taxon>
        <taxon>Mucoromycota</taxon>
        <taxon>Mortierellomycotina</taxon>
        <taxon>Mortierellomycetes</taxon>
        <taxon>Mortierellales</taxon>
        <taxon>Mortierellaceae</taxon>
        <taxon>Lobosporangium</taxon>
    </lineage>
</organism>
<dbReference type="InParanoid" id="A0A1Y2GJ55"/>
<dbReference type="PANTHER" id="PTHR23176:SF129">
    <property type="entry name" value="RHO GTPASE ACTIVATING PROTEIN AT 16F, ISOFORM E-RELATED"/>
    <property type="match status" value="1"/>
</dbReference>
<dbReference type="GO" id="GO:0007165">
    <property type="term" value="P:signal transduction"/>
    <property type="evidence" value="ECO:0007669"/>
    <property type="project" value="InterPro"/>
</dbReference>
<dbReference type="SMART" id="SM00324">
    <property type="entry name" value="RhoGAP"/>
    <property type="match status" value="1"/>
</dbReference>
<dbReference type="RefSeq" id="XP_021880109.1">
    <property type="nucleotide sequence ID" value="XM_022019305.1"/>
</dbReference>
<protein>
    <recommendedName>
        <fullName evidence="3">Rho-GAP domain-containing protein</fullName>
    </recommendedName>
</protein>
<feature type="domain" description="Rho-GAP" evidence="3">
    <location>
        <begin position="1"/>
        <end position="191"/>
    </location>
</feature>
<dbReference type="PROSITE" id="PS50238">
    <property type="entry name" value="RHOGAP"/>
    <property type="match status" value="1"/>
</dbReference>
<keyword evidence="5" id="KW-1185">Reference proteome</keyword>
<sequence length="513" mass="54450">MSHIPSTPMVPAVLYRCVEYLEAKGIDEVGLYRVPGSHASVQKLKKMFDSGKDHKLLTMDGIDPNDIATLLKLYLRELPSPLFPAVFLEQFQSVISTDRQVCHSLRGILVRLPRTNYVVLSFLCHHLSKIAAYSEKTKMNVSNLAVVFAPTLSIGSVLFRALLGGYYDTPDSFENREQGLKIVWGGLSQDFDYTQDEWEEGPLNRLSRAPLGSLPYQSSPQLPLTPAQELVHATTLAKAEAVLPPAPLAPAAISVTPIAPTVPVVSTTPATPATPDAPTQVLSPVRLYASEDALIEQPLPSTTEVPAQTQIAQTKPCTAEDEENQLMAAMLLREELAAKNRKDDDDDESTSDAASSTSSIPCTDTTALSAVSSPGLNAKEQVSEASFASPSMAFSPIMATSIPGKHHVPSSMSAPSSAIPLIGHTTSSLSMQLATTTTATATSSYPAPSTVNVTIDSESLDPMAGAAPASEATSSGLFTAGDKEELSIDSDIPLATVSVTPQLPPLEGLMIAL</sequence>
<dbReference type="CDD" id="cd00159">
    <property type="entry name" value="RhoGAP"/>
    <property type="match status" value="1"/>
</dbReference>
<evidence type="ECO:0000259" key="3">
    <source>
        <dbReference type="PROSITE" id="PS50238"/>
    </source>
</evidence>
<keyword evidence="1" id="KW-0343">GTPase activation</keyword>
<dbReference type="SUPFAM" id="SSF48350">
    <property type="entry name" value="GTPase activation domain, GAP"/>
    <property type="match status" value="1"/>
</dbReference>
<dbReference type="GeneID" id="33561150"/>
<dbReference type="GO" id="GO:0005096">
    <property type="term" value="F:GTPase activator activity"/>
    <property type="evidence" value="ECO:0007669"/>
    <property type="project" value="UniProtKB-KW"/>
</dbReference>
<evidence type="ECO:0000256" key="2">
    <source>
        <dbReference type="SAM" id="MobiDB-lite"/>
    </source>
</evidence>
<comment type="caution">
    <text evidence="4">The sequence shown here is derived from an EMBL/GenBank/DDBJ whole genome shotgun (WGS) entry which is preliminary data.</text>
</comment>
<accession>A0A1Y2GJ55</accession>